<dbReference type="PANTHER" id="PTHR47064:SF2">
    <property type="entry name" value="SMP-30_GLUCONOLACTONASE_LRE-LIKE REGION DOMAIN-CONTAINING PROTEIN-RELATED"/>
    <property type="match status" value="1"/>
</dbReference>
<feature type="signal peptide" evidence="1">
    <location>
        <begin position="1"/>
        <end position="17"/>
    </location>
</feature>
<dbReference type="EMBL" id="ML994612">
    <property type="protein sequence ID" value="KAF2193954.1"/>
    <property type="molecule type" value="Genomic_DNA"/>
</dbReference>
<organism evidence="3 4">
    <name type="scientific">Zopfia rhizophila CBS 207.26</name>
    <dbReference type="NCBI Taxonomy" id="1314779"/>
    <lineage>
        <taxon>Eukaryota</taxon>
        <taxon>Fungi</taxon>
        <taxon>Dikarya</taxon>
        <taxon>Ascomycota</taxon>
        <taxon>Pezizomycotina</taxon>
        <taxon>Dothideomycetes</taxon>
        <taxon>Dothideomycetes incertae sedis</taxon>
        <taxon>Zopfiaceae</taxon>
        <taxon>Zopfia</taxon>
    </lineage>
</organism>
<dbReference type="SUPFAM" id="SSF63829">
    <property type="entry name" value="Calcium-dependent phosphotriesterase"/>
    <property type="match status" value="1"/>
</dbReference>
<keyword evidence="4" id="KW-1185">Reference proteome</keyword>
<dbReference type="Gene3D" id="2.120.10.30">
    <property type="entry name" value="TolB, C-terminal domain"/>
    <property type="match status" value="1"/>
</dbReference>
<dbReference type="Pfam" id="PF08450">
    <property type="entry name" value="SGL"/>
    <property type="match status" value="1"/>
</dbReference>
<evidence type="ECO:0000259" key="2">
    <source>
        <dbReference type="Pfam" id="PF08450"/>
    </source>
</evidence>
<feature type="domain" description="SMP-30/Gluconolactonase/LRE-like region" evidence="2">
    <location>
        <begin position="155"/>
        <end position="288"/>
    </location>
</feature>
<evidence type="ECO:0000313" key="3">
    <source>
        <dbReference type="EMBL" id="KAF2193954.1"/>
    </source>
</evidence>
<proteinExistence type="predicted"/>
<evidence type="ECO:0000256" key="1">
    <source>
        <dbReference type="SAM" id="SignalP"/>
    </source>
</evidence>
<keyword evidence="1" id="KW-0732">Signal</keyword>
<protein>
    <submittedName>
        <fullName evidence="3">Calcium-dependent phosphotriesterase</fullName>
    </submittedName>
</protein>
<dbReference type="InterPro" id="IPR052988">
    <property type="entry name" value="Oryzine_lactonohydrolase"/>
</dbReference>
<accession>A0A6A6EQV9</accession>
<dbReference type="InterPro" id="IPR013658">
    <property type="entry name" value="SGL"/>
</dbReference>
<dbReference type="OrthoDB" id="423498at2759"/>
<dbReference type="PANTHER" id="PTHR47064">
    <property type="entry name" value="PUTATIVE (AFU_ORTHOLOGUE AFUA_1G08990)-RELATED"/>
    <property type="match status" value="1"/>
</dbReference>
<name>A0A6A6EQV9_9PEZI</name>
<gene>
    <name evidence="3" type="ORF">K469DRAFT_734569</name>
</gene>
<evidence type="ECO:0000313" key="4">
    <source>
        <dbReference type="Proteomes" id="UP000800200"/>
    </source>
</evidence>
<dbReference type="InterPro" id="IPR011042">
    <property type="entry name" value="6-blade_b-propeller_TolB-like"/>
</dbReference>
<dbReference type="AlphaFoldDB" id="A0A6A6EQV9"/>
<sequence>MISTPCLLFVLTSTVSGFLKELPAEFAEGPATWAWVSYDSPSVAVLPGSFNRSVFDAPHESNVSDPVIASVNAYLNSTNFIAYDSRFLEILGPNATVTHIQHLAYQSHEAPCYNPKAGELFFVEWGPPGGENGTHNWQYLLHTRNNTLKKIVTKPPTSNVHGCVVYRDTMYVVTDGSHKETGALVTIDPKTFKRTVMLNNYYQQPFMGFNDLDIDPDGNIWLTDSKSAYGRDLTAFTNPTNPTVYMVNGTTMRPKVVHTTTGNANGITVSRDSSGNHILFLPDTGRRCFNNARLLNNPISYFYDGIRASRNGYLFAGAGDGVDVIDSRDGMTLGTIRVGGGENLAVSVAFGVHELWIVGRGGVWHVDGVKERLDREW</sequence>
<feature type="chain" id="PRO_5025486747" evidence="1">
    <location>
        <begin position="18"/>
        <end position="377"/>
    </location>
</feature>
<dbReference type="Proteomes" id="UP000800200">
    <property type="component" value="Unassembled WGS sequence"/>
</dbReference>
<reference evidence="3" key="1">
    <citation type="journal article" date="2020" name="Stud. Mycol.">
        <title>101 Dothideomycetes genomes: a test case for predicting lifestyles and emergence of pathogens.</title>
        <authorList>
            <person name="Haridas S."/>
            <person name="Albert R."/>
            <person name="Binder M."/>
            <person name="Bloem J."/>
            <person name="Labutti K."/>
            <person name="Salamov A."/>
            <person name="Andreopoulos B."/>
            <person name="Baker S."/>
            <person name="Barry K."/>
            <person name="Bills G."/>
            <person name="Bluhm B."/>
            <person name="Cannon C."/>
            <person name="Castanera R."/>
            <person name="Culley D."/>
            <person name="Daum C."/>
            <person name="Ezra D."/>
            <person name="Gonzalez J."/>
            <person name="Henrissat B."/>
            <person name="Kuo A."/>
            <person name="Liang C."/>
            <person name="Lipzen A."/>
            <person name="Lutzoni F."/>
            <person name="Magnuson J."/>
            <person name="Mondo S."/>
            <person name="Nolan M."/>
            <person name="Ohm R."/>
            <person name="Pangilinan J."/>
            <person name="Park H.-J."/>
            <person name="Ramirez L."/>
            <person name="Alfaro M."/>
            <person name="Sun H."/>
            <person name="Tritt A."/>
            <person name="Yoshinaga Y."/>
            <person name="Zwiers L.-H."/>
            <person name="Turgeon B."/>
            <person name="Goodwin S."/>
            <person name="Spatafora J."/>
            <person name="Crous P."/>
            <person name="Grigoriev I."/>
        </authorList>
    </citation>
    <scope>NUCLEOTIDE SEQUENCE</scope>
    <source>
        <strain evidence="3">CBS 207.26</strain>
    </source>
</reference>